<name>A0A6A5BL19_NAEFO</name>
<feature type="compositionally biased region" description="Polar residues" evidence="1">
    <location>
        <begin position="257"/>
        <end position="271"/>
    </location>
</feature>
<keyword evidence="3" id="KW-1185">Reference proteome</keyword>
<feature type="region of interest" description="Disordered" evidence="1">
    <location>
        <begin position="198"/>
        <end position="227"/>
    </location>
</feature>
<feature type="compositionally biased region" description="Basic residues" evidence="1">
    <location>
        <begin position="340"/>
        <end position="355"/>
    </location>
</feature>
<feature type="compositionally biased region" description="Low complexity" evidence="1">
    <location>
        <begin position="202"/>
        <end position="213"/>
    </location>
</feature>
<dbReference type="EMBL" id="VFQX01000060">
    <property type="protein sequence ID" value="KAF0973569.1"/>
    <property type="molecule type" value="Genomic_DNA"/>
</dbReference>
<organism evidence="2 3">
    <name type="scientific">Naegleria fowleri</name>
    <name type="common">Brain eating amoeba</name>
    <dbReference type="NCBI Taxonomy" id="5763"/>
    <lineage>
        <taxon>Eukaryota</taxon>
        <taxon>Discoba</taxon>
        <taxon>Heterolobosea</taxon>
        <taxon>Tetramitia</taxon>
        <taxon>Eutetramitia</taxon>
        <taxon>Vahlkampfiidae</taxon>
        <taxon>Naegleria</taxon>
    </lineage>
</organism>
<gene>
    <name evidence="2" type="ORF">FDP41_008273</name>
</gene>
<dbReference type="VEuPathDB" id="AmoebaDB:FDP41_008273"/>
<protein>
    <recommendedName>
        <fullName evidence="4">RGS domain-containing protein</fullName>
    </recommendedName>
</protein>
<dbReference type="VEuPathDB" id="AmoebaDB:NfTy_090900"/>
<comment type="caution">
    <text evidence="2">The sequence shown here is derived from an EMBL/GenBank/DDBJ whole genome shotgun (WGS) entry which is preliminary data.</text>
</comment>
<dbReference type="OrthoDB" id="10455294at2759"/>
<reference evidence="2 3" key="1">
    <citation type="journal article" date="2019" name="Sci. Rep.">
        <title>Nanopore sequencing improves the draft genome of the human pathogenic amoeba Naegleria fowleri.</title>
        <authorList>
            <person name="Liechti N."/>
            <person name="Schurch N."/>
            <person name="Bruggmann R."/>
            <person name="Wittwer M."/>
        </authorList>
    </citation>
    <scope>NUCLEOTIDE SEQUENCE [LARGE SCALE GENOMIC DNA]</scope>
    <source>
        <strain evidence="2 3">ATCC 30894</strain>
    </source>
</reference>
<feature type="compositionally biased region" description="Polar residues" evidence="1">
    <location>
        <begin position="302"/>
        <end position="312"/>
    </location>
</feature>
<feature type="region of interest" description="Disordered" evidence="1">
    <location>
        <begin position="1"/>
        <end position="34"/>
    </location>
</feature>
<feature type="compositionally biased region" description="Low complexity" evidence="1">
    <location>
        <begin position="652"/>
        <end position="662"/>
    </location>
</feature>
<dbReference type="Proteomes" id="UP000444721">
    <property type="component" value="Unassembled WGS sequence"/>
</dbReference>
<evidence type="ECO:0000256" key="1">
    <source>
        <dbReference type="SAM" id="MobiDB-lite"/>
    </source>
</evidence>
<feature type="region of interest" description="Disordered" evidence="1">
    <location>
        <begin position="335"/>
        <end position="368"/>
    </location>
</feature>
<feature type="compositionally biased region" description="Low complexity" evidence="1">
    <location>
        <begin position="356"/>
        <end position="367"/>
    </location>
</feature>
<dbReference type="VEuPathDB" id="AmoebaDB:NF0002590"/>
<dbReference type="InterPro" id="IPR036305">
    <property type="entry name" value="RGS_sf"/>
</dbReference>
<proteinExistence type="predicted"/>
<evidence type="ECO:0008006" key="4">
    <source>
        <dbReference type="Google" id="ProtNLM"/>
    </source>
</evidence>
<dbReference type="AlphaFoldDB" id="A0A6A5BL19"/>
<dbReference type="SUPFAM" id="SSF48097">
    <property type="entry name" value="Regulator of G-protein signaling, RGS"/>
    <property type="match status" value="1"/>
</dbReference>
<feature type="compositionally biased region" description="Low complexity" evidence="1">
    <location>
        <begin position="1"/>
        <end position="25"/>
    </location>
</feature>
<dbReference type="RefSeq" id="XP_044558282.1">
    <property type="nucleotide sequence ID" value="XM_044712109.1"/>
</dbReference>
<feature type="region of interest" description="Disordered" evidence="1">
    <location>
        <begin position="257"/>
        <end position="322"/>
    </location>
</feature>
<evidence type="ECO:0000313" key="3">
    <source>
        <dbReference type="Proteomes" id="UP000444721"/>
    </source>
</evidence>
<evidence type="ECO:0000313" key="2">
    <source>
        <dbReference type="EMBL" id="KAF0973569.1"/>
    </source>
</evidence>
<accession>A0A6A5BL19</accession>
<feature type="region of interest" description="Disordered" evidence="1">
    <location>
        <begin position="646"/>
        <end position="673"/>
    </location>
</feature>
<dbReference type="GeneID" id="68115491"/>
<sequence length="975" mass="111127">MSQQPQQQYTSTTSSIVSTTLPSSPNELVANSSHEPPMMITTSPHSSFQYPSTISTITTSSMKESSNHNKVSTPIASTSTTLATHPSFVQSSSSPPPLVSKISSSFHSFPFMGSSSSGNDFQFYTSFHSFIHDPQARHAFMQYLQSRQNDENILLVNDVFLMRDQVRHVVRNLFNILGSSFMKNSSFQWNATEVTMSHSEWSHPSGNSKSSSSFHDESKTNNTNTSSEETLLEFLHDSTAMECAMATNTSHSLPSQISVTKDNMHSPNQSQHHARHSDQSNSFIVSFFSLGKSPKSPKSPDQMASTNSLMSPPNSPPHSHLFSLHTMLSNHTNPIESQQHHHHHGQQQHHSRHNSSNKSKSAFSSKSSNEEFLNYENNVMLVDSPTSYRRSSNASAAAAPNNSFSSSLEEVVAPSQRFWDSVNAMLQSVELIYSRYVNDNESNSTNTSFSSSSIQNYDLSSVKFISLNTTHTVLEHARKDYNMVMKIFNNTRCSFSNQDGLLENVMRFCNYMLYEKDHRLSEKDLEKLKKIVIADECLIDTLNDHVHSNEDIDSILKQEMFAQFKWYPFRDLMTNISQQLQVESFDEFKSTPEFEIFIRKQIQQLTSHYMYKLFVQNVGVIPAMDMNDYVLSKKKKRKSLVDVLLRRKGTPNNDNDTSSSSIEDSHTVFHGSHKSSFNESVSATTIQDESFVNALQQNYNSILMAMDHCDLKEWMSPIPIPKWSSDQVSKFLVNNCYFGGDGAVEIYCDRVQKKSITGLDLMCLMEPNQISKPSKETSQLFKNLKMKNHDHQQRFISNLKEFLQNQSKFRRKQSLLYHDLYQPLVNDEHIIIKVLSPLTDESRVFSVERSIPLEQLRQRIEVEFSNTKLASLMEGSLFELKSLYTSDGTVIKDQFQLSQFLSSENSTTISRRRMTNGDMFFQDIRDENSVESNPSESHGNNMLDSNNFLQGEDGFKKLYIQPSCDKKFQRRMVVY</sequence>